<dbReference type="EMBL" id="FOPY01000029">
    <property type="protein sequence ID" value="SFI20938.1"/>
    <property type="molecule type" value="Genomic_DNA"/>
</dbReference>
<reference evidence="2 3" key="1">
    <citation type="submission" date="2016-10" db="EMBL/GenBank/DDBJ databases">
        <authorList>
            <person name="de Groot N.N."/>
        </authorList>
    </citation>
    <scope>NUCLEOTIDE SEQUENCE [LARGE SCALE GENOMIC DNA]</scope>
    <source>
        <strain evidence="2 3">CGMCC 1.6848</strain>
    </source>
</reference>
<evidence type="ECO:0000313" key="3">
    <source>
        <dbReference type="Proteomes" id="UP000199040"/>
    </source>
</evidence>
<dbReference type="AlphaFoldDB" id="A0A1I3GBS2"/>
<evidence type="ECO:0000313" key="2">
    <source>
        <dbReference type="EMBL" id="SFI20938.1"/>
    </source>
</evidence>
<proteinExistence type="predicted"/>
<protein>
    <recommendedName>
        <fullName evidence="4">Transposase</fullName>
    </recommendedName>
</protein>
<organism evidence="2 3">
    <name type="scientific">Modicisalibacter xianhensis</name>
    <dbReference type="NCBI Taxonomy" id="442341"/>
    <lineage>
        <taxon>Bacteria</taxon>
        <taxon>Pseudomonadati</taxon>
        <taxon>Pseudomonadota</taxon>
        <taxon>Gammaproteobacteria</taxon>
        <taxon>Oceanospirillales</taxon>
        <taxon>Halomonadaceae</taxon>
        <taxon>Modicisalibacter</taxon>
    </lineage>
</organism>
<name>A0A1I3GBS2_9GAMM</name>
<evidence type="ECO:0008006" key="4">
    <source>
        <dbReference type="Google" id="ProtNLM"/>
    </source>
</evidence>
<dbReference type="Proteomes" id="UP000199040">
    <property type="component" value="Unassembled WGS sequence"/>
</dbReference>
<feature type="region of interest" description="Disordered" evidence="1">
    <location>
        <begin position="31"/>
        <end position="57"/>
    </location>
</feature>
<accession>A0A1I3GBS2</accession>
<gene>
    <name evidence="2" type="ORF">SAMN04487959_12923</name>
</gene>
<sequence>MRELYLAGLEENRALRQEVRELKEVMLRLPAPAQAEPSETALGATKAPSPADDDPHGFRAMVRALREPGQ</sequence>
<evidence type="ECO:0000256" key="1">
    <source>
        <dbReference type="SAM" id="MobiDB-lite"/>
    </source>
</evidence>
<keyword evidence="3" id="KW-1185">Reference proteome</keyword>